<feature type="domain" description="NmrA-like" evidence="3">
    <location>
        <begin position="169"/>
        <end position="313"/>
    </location>
</feature>
<dbReference type="InterPro" id="IPR036291">
    <property type="entry name" value="NAD(P)-bd_dom_sf"/>
</dbReference>
<dbReference type="InterPro" id="IPR051164">
    <property type="entry name" value="NmrA-like_oxidored"/>
</dbReference>
<dbReference type="Proteomes" id="UP001610444">
    <property type="component" value="Unassembled WGS sequence"/>
</dbReference>
<dbReference type="GeneID" id="98161047"/>
<organism evidence="4 5">
    <name type="scientific">Aspergillus pseudodeflectus</name>
    <dbReference type="NCBI Taxonomy" id="176178"/>
    <lineage>
        <taxon>Eukaryota</taxon>
        <taxon>Fungi</taxon>
        <taxon>Dikarya</taxon>
        <taxon>Ascomycota</taxon>
        <taxon>Pezizomycotina</taxon>
        <taxon>Eurotiomycetes</taxon>
        <taxon>Eurotiomycetidae</taxon>
        <taxon>Eurotiales</taxon>
        <taxon>Aspergillaceae</taxon>
        <taxon>Aspergillus</taxon>
        <taxon>Aspergillus subgen. Nidulantes</taxon>
    </lineage>
</organism>
<name>A0ABR4K7J4_9EURO</name>
<evidence type="ECO:0000256" key="1">
    <source>
        <dbReference type="ARBA" id="ARBA00006328"/>
    </source>
</evidence>
<keyword evidence="2" id="KW-0521">NADP</keyword>
<evidence type="ECO:0000313" key="4">
    <source>
        <dbReference type="EMBL" id="KAL2848273.1"/>
    </source>
</evidence>
<evidence type="ECO:0000256" key="2">
    <source>
        <dbReference type="ARBA" id="ARBA00022857"/>
    </source>
</evidence>
<evidence type="ECO:0000259" key="3">
    <source>
        <dbReference type="Pfam" id="PF05368"/>
    </source>
</evidence>
<dbReference type="Pfam" id="PF05368">
    <property type="entry name" value="NmrA"/>
    <property type="match status" value="2"/>
</dbReference>
<evidence type="ECO:0000313" key="5">
    <source>
        <dbReference type="Proteomes" id="UP001610444"/>
    </source>
</evidence>
<reference evidence="4 5" key="1">
    <citation type="submission" date="2024-07" db="EMBL/GenBank/DDBJ databases">
        <title>Section-level genome sequencing and comparative genomics of Aspergillus sections Usti and Cavernicolus.</title>
        <authorList>
            <consortium name="Lawrence Berkeley National Laboratory"/>
            <person name="Nybo J.L."/>
            <person name="Vesth T.C."/>
            <person name="Theobald S."/>
            <person name="Frisvad J.C."/>
            <person name="Larsen T.O."/>
            <person name="Kjaerboelling I."/>
            <person name="Rothschild-Mancinelli K."/>
            <person name="Lyhne E.K."/>
            <person name="Kogle M.E."/>
            <person name="Barry K."/>
            <person name="Clum A."/>
            <person name="Na H."/>
            <person name="Ledsgaard L."/>
            <person name="Lin J."/>
            <person name="Lipzen A."/>
            <person name="Kuo A."/>
            <person name="Riley R."/>
            <person name="Mondo S."/>
            <person name="LaButti K."/>
            <person name="Haridas S."/>
            <person name="Pangalinan J."/>
            <person name="Salamov A.A."/>
            <person name="Simmons B.A."/>
            <person name="Magnuson J.K."/>
            <person name="Chen J."/>
            <person name="Drula E."/>
            <person name="Henrissat B."/>
            <person name="Wiebenga A."/>
            <person name="Lubbers R.J."/>
            <person name="Gomes A.C."/>
            <person name="Macurrencykelacurrency M.R."/>
            <person name="Stajich J."/>
            <person name="Grigoriev I.V."/>
            <person name="Mortensen U.H."/>
            <person name="De vries R.P."/>
            <person name="Baker S.E."/>
            <person name="Andersen M.R."/>
        </authorList>
    </citation>
    <scope>NUCLEOTIDE SEQUENCE [LARGE SCALE GENOMIC DNA]</scope>
    <source>
        <strain evidence="4 5">CBS 756.74</strain>
    </source>
</reference>
<accession>A0ABR4K7J4</accession>
<dbReference type="Gene3D" id="3.90.25.10">
    <property type="entry name" value="UDP-galactose 4-epimerase, domain 1"/>
    <property type="match status" value="1"/>
</dbReference>
<dbReference type="Gene3D" id="3.40.50.720">
    <property type="entry name" value="NAD(P)-binding Rossmann-like Domain"/>
    <property type="match status" value="2"/>
</dbReference>
<keyword evidence="5" id="KW-1185">Reference proteome</keyword>
<gene>
    <name evidence="4" type="ORF">BJX68DRAFT_267716</name>
</gene>
<sequence length="362" mass="39974">MAPATLQKVIVVYGATGTQGTAITLSLLQSKQNFIVRALTRKPESEKAQKLSALGAEVFKADGFNDDEMKAALENAWGFWLNTHHHDPAVTDPEGPTDEDLGRRLSTLAAEAGVKVFIYSTCESPAQITNAKAPVPGMDAGRPSDPSTHFSFNGWLADNSTPTLKQPAKSRVEHFARSIPSFDAVIGAWPAWYFENFLDPEYAQAFSGFPLYPDAEGYFTFTSPRIGGQGTVQTVSVADDFGEMVHAMFLDAETWAGCTVPCMSDSFSYEDMVEAFMEVTGEKARYIPMDSYKDFPTHGSTVLEELQDVYRYMQSAHGWFFGKPDDVATCQRLKDKARLDKGVAPQRVITMKEYFAKHYGGE</sequence>
<dbReference type="EMBL" id="JBFXLR010000026">
    <property type="protein sequence ID" value="KAL2848273.1"/>
    <property type="molecule type" value="Genomic_DNA"/>
</dbReference>
<comment type="similarity">
    <text evidence="1">Belongs to the NmrA-type oxidoreductase family.</text>
</comment>
<feature type="domain" description="NmrA-like" evidence="3">
    <location>
        <begin position="7"/>
        <end position="134"/>
    </location>
</feature>
<dbReference type="PANTHER" id="PTHR42748">
    <property type="entry name" value="NITROGEN METABOLITE REPRESSION PROTEIN NMRA FAMILY MEMBER"/>
    <property type="match status" value="1"/>
</dbReference>
<protein>
    <recommendedName>
        <fullName evidence="3">NmrA-like domain-containing protein</fullName>
    </recommendedName>
</protein>
<proteinExistence type="inferred from homology"/>
<dbReference type="InterPro" id="IPR008030">
    <property type="entry name" value="NmrA-like"/>
</dbReference>
<comment type="caution">
    <text evidence="4">The sequence shown here is derived from an EMBL/GenBank/DDBJ whole genome shotgun (WGS) entry which is preliminary data.</text>
</comment>
<dbReference type="PANTHER" id="PTHR42748:SF7">
    <property type="entry name" value="NMRA LIKE REDOX SENSOR 1-RELATED"/>
    <property type="match status" value="1"/>
</dbReference>
<dbReference type="SUPFAM" id="SSF51735">
    <property type="entry name" value="NAD(P)-binding Rossmann-fold domains"/>
    <property type="match status" value="1"/>
</dbReference>
<dbReference type="RefSeq" id="XP_070898181.1">
    <property type="nucleotide sequence ID" value="XM_071045883.1"/>
</dbReference>